<reference evidence="1" key="1">
    <citation type="submission" date="2020-08" db="EMBL/GenBank/DDBJ databases">
        <title>Multicomponent nature underlies the extraordinary mechanical properties of spider dragline silk.</title>
        <authorList>
            <person name="Kono N."/>
            <person name="Nakamura H."/>
            <person name="Mori M."/>
            <person name="Yoshida Y."/>
            <person name="Ohtoshi R."/>
            <person name="Malay A.D."/>
            <person name="Moran D.A.P."/>
            <person name="Tomita M."/>
            <person name="Numata K."/>
            <person name="Arakawa K."/>
        </authorList>
    </citation>
    <scope>NUCLEOTIDE SEQUENCE</scope>
</reference>
<keyword evidence="2" id="KW-1185">Reference proteome</keyword>
<proteinExistence type="predicted"/>
<name>A0A8X6TVJ2_NEPPI</name>
<evidence type="ECO:0000313" key="2">
    <source>
        <dbReference type="Proteomes" id="UP000887013"/>
    </source>
</evidence>
<dbReference type="EMBL" id="BMAW01112040">
    <property type="protein sequence ID" value="GFT50809.1"/>
    <property type="molecule type" value="Genomic_DNA"/>
</dbReference>
<accession>A0A8X6TVJ2</accession>
<gene>
    <name evidence="1" type="ORF">NPIL_248461</name>
</gene>
<dbReference type="AlphaFoldDB" id="A0A8X6TVJ2"/>
<organism evidence="1 2">
    <name type="scientific">Nephila pilipes</name>
    <name type="common">Giant wood spider</name>
    <name type="synonym">Nephila maculata</name>
    <dbReference type="NCBI Taxonomy" id="299642"/>
    <lineage>
        <taxon>Eukaryota</taxon>
        <taxon>Metazoa</taxon>
        <taxon>Ecdysozoa</taxon>
        <taxon>Arthropoda</taxon>
        <taxon>Chelicerata</taxon>
        <taxon>Arachnida</taxon>
        <taxon>Araneae</taxon>
        <taxon>Araneomorphae</taxon>
        <taxon>Entelegynae</taxon>
        <taxon>Araneoidea</taxon>
        <taxon>Nephilidae</taxon>
        <taxon>Nephila</taxon>
    </lineage>
</organism>
<evidence type="ECO:0000313" key="1">
    <source>
        <dbReference type="EMBL" id="GFT50809.1"/>
    </source>
</evidence>
<dbReference type="Proteomes" id="UP000887013">
    <property type="component" value="Unassembled WGS sequence"/>
</dbReference>
<comment type="caution">
    <text evidence="1">The sequence shown here is derived from an EMBL/GenBank/DDBJ whole genome shotgun (WGS) entry which is preliminary data.</text>
</comment>
<sequence>MLSYEAVVAAAAAPRTAGSASSEGCLQQWPASCRLARQKCATQCNGMLFAAMHAGCKMRVCGEKCLRLLCYLWRLAFFCGIQPVRKRQRQPVYKWYSALQHGAALCGTRYFKVPALCSGTREMVLGAVSVAGYALAAYEIDIWMTKAAKCYKIVATSKHLREHVHRNPSKLLPLAQVIRLCILQEDLLLFFSLPFSMIL</sequence>
<protein>
    <submittedName>
        <fullName evidence="1">Uncharacterized protein</fullName>
    </submittedName>
</protein>